<organism evidence="1 2">
    <name type="scientific">Cystobacter ferrugineus</name>
    <dbReference type="NCBI Taxonomy" id="83449"/>
    <lineage>
        <taxon>Bacteria</taxon>
        <taxon>Pseudomonadati</taxon>
        <taxon>Myxococcota</taxon>
        <taxon>Myxococcia</taxon>
        <taxon>Myxococcales</taxon>
        <taxon>Cystobacterineae</taxon>
        <taxon>Archangiaceae</taxon>
        <taxon>Cystobacter</taxon>
    </lineage>
</organism>
<evidence type="ECO:0000313" key="2">
    <source>
        <dbReference type="Proteomes" id="UP000182229"/>
    </source>
</evidence>
<protein>
    <submittedName>
        <fullName evidence="1">Uncharacterized protein</fullName>
    </submittedName>
</protein>
<comment type="caution">
    <text evidence="1">The sequence shown here is derived from an EMBL/GenBank/DDBJ whole genome shotgun (WGS) entry which is preliminary data.</text>
</comment>
<accession>A0A1L9AVH3</accession>
<name>A0A1L9AVH3_9BACT</name>
<sequence length="185" mass="20197">MAAAEAELRAKAGEPLFQEVVLENLRSLDEALDDAVVPALARLMRMYVTESRRADAFFRGVRRLLSDLTGDEYADLCSLIRWAVELASYGNQDVVELEYVMRDGATAPTLLGRQSGPTPPGFVVGKPPPSETMGEMPSAQRLFHLLRVNGLGFEGSSVGPFPGAGPPSRIVFHRDVVVRMQKVLV</sequence>
<gene>
    <name evidence="1" type="ORF">BON30_45935</name>
</gene>
<keyword evidence="2" id="KW-1185">Reference proteome</keyword>
<dbReference type="Proteomes" id="UP000182229">
    <property type="component" value="Unassembled WGS sequence"/>
</dbReference>
<reference evidence="2" key="1">
    <citation type="submission" date="2016-11" db="EMBL/GenBank/DDBJ databases">
        <authorList>
            <person name="Shukria A."/>
            <person name="Stevens D.C."/>
        </authorList>
    </citation>
    <scope>NUCLEOTIDE SEQUENCE [LARGE SCALE GENOMIC DNA]</scope>
    <source>
        <strain evidence="2">Cbfe23</strain>
    </source>
</reference>
<dbReference type="EMBL" id="MPIN01000024">
    <property type="protein sequence ID" value="OJH33994.1"/>
    <property type="molecule type" value="Genomic_DNA"/>
</dbReference>
<evidence type="ECO:0000313" key="1">
    <source>
        <dbReference type="EMBL" id="OJH33994.1"/>
    </source>
</evidence>
<dbReference type="AlphaFoldDB" id="A0A1L9AVH3"/>
<reference evidence="1 2" key="2">
    <citation type="submission" date="2016-12" db="EMBL/GenBank/DDBJ databases">
        <title>Draft Genome Sequence of Cystobacter ferrugineus Strain Cbfe23.</title>
        <authorList>
            <person name="Akbar S."/>
            <person name="Dowd S.E."/>
            <person name="Stevens D.C."/>
        </authorList>
    </citation>
    <scope>NUCLEOTIDE SEQUENCE [LARGE SCALE GENOMIC DNA]</scope>
    <source>
        <strain evidence="1 2">Cbfe23</strain>
    </source>
</reference>
<proteinExistence type="predicted"/>